<dbReference type="Proteomes" id="UP000287651">
    <property type="component" value="Unassembled WGS sequence"/>
</dbReference>
<gene>
    <name evidence="1" type="ORF">B296_00013667</name>
</gene>
<comment type="caution">
    <text evidence="1">The sequence shown here is derived from an EMBL/GenBank/DDBJ whole genome shotgun (WGS) entry which is preliminary data.</text>
</comment>
<dbReference type="EMBL" id="AMZH03004808">
    <property type="protein sequence ID" value="RRT68096.1"/>
    <property type="molecule type" value="Genomic_DNA"/>
</dbReference>
<name>A0A426ZVU1_ENSVE</name>
<accession>A0A426ZVU1</accession>
<protein>
    <submittedName>
        <fullName evidence="1">Uncharacterized protein</fullName>
    </submittedName>
</protein>
<sequence>MALIGPSSLCSYFSSYHYPIPVPTPLFLYTVPPSPAHYCSRKTLLSLSFPCVLVSARPLLHFTSVASIPLPSTSPSAFYYRLLRPLSPPLSFLHRQ</sequence>
<evidence type="ECO:0000313" key="2">
    <source>
        <dbReference type="Proteomes" id="UP000287651"/>
    </source>
</evidence>
<organism evidence="1 2">
    <name type="scientific">Ensete ventricosum</name>
    <name type="common">Abyssinian banana</name>
    <name type="synonym">Musa ensete</name>
    <dbReference type="NCBI Taxonomy" id="4639"/>
    <lineage>
        <taxon>Eukaryota</taxon>
        <taxon>Viridiplantae</taxon>
        <taxon>Streptophyta</taxon>
        <taxon>Embryophyta</taxon>
        <taxon>Tracheophyta</taxon>
        <taxon>Spermatophyta</taxon>
        <taxon>Magnoliopsida</taxon>
        <taxon>Liliopsida</taxon>
        <taxon>Zingiberales</taxon>
        <taxon>Musaceae</taxon>
        <taxon>Ensete</taxon>
    </lineage>
</organism>
<reference evidence="1 2" key="1">
    <citation type="journal article" date="2014" name="Agronomy (Basel)">
        <title>A Draft Genome Sequence for Ensete ventricosum, the Drought-Tolerant Tree Against Hunger.</title>
        <authorList>
            <person name="Harrison J."/>
            <person name="Moore K.A."/>
            <person name="Paszkiewicz K."/>
            <person name="Jones T."/>
            <person name="Grant M."/>
            <person name="Ambacheew D."/>
            <person name="Muzemil S."/>
            <person name="Studholme D.J."/>
        </authorList>
    </citation>
    <scope>NUCLEOTIDE SEQUENCE [LARGE SCALE GENOMIC DNA]</scope>
</reference>
<proteinExistence type="predicted"/>
<dbReference type="AlphaFoldDB" id="A0A426ZVU1"/>
<evidence type="ECO:0000313" key="1">
    <source>
        <dbReference type="EMBL" id="RRT68096.1"/>
    </source>
</evidence>